<organism evidence="8 9">
    <name type="scientific">Labeo rohita</name>
    <name type="common">Indian major carp</name>
    <name type="synonym">Cyprinus rohita</name>
    <dbReference type="NCBI Taxonomy" id="84645"/>
    <lineage>
        <taxon>Eukaryota</taxon>
        <taxon>Metazoa</taxon>
        <taxon>Chordata</taxon>
        <taxon>Craniata</taxon>
        <taxon>Vertebrata</taxon>
        <taxon>Euteleostomi</taxon>
        <taxon>Actinopterygii</taxon>
        <taxon>Neopterygii</taxon>
        <taxon>Teleostei</taxon>
        <taxon>Ostariophysi</taxon>
        <taxon>Cypriniformes</taxon>
        <taxon>Cyprinidae</taxon>
        <taxon>Labeoninae</taxon>
        <taxon>Labeonini</taxon>
        <taxon>Labeo</taxon>
    </lineage>
</organism>
<evidence type="ECO:0000256" key="3">
    <source>
        <dbReference type="ARBA" id="ARBA00022692"/>
    </source>
</evidence>
<feature type="region of interest" description="Disordered" evidence="6">
    <location>
        <begin position="48"/>
        <end position="74"/>
    </location>
</feature>
<protein>
    <submittedName>
        <fullName evidence="8">Tumor suppressor candidate 5-like protein</fullName>
    </submittedName>
</protein>
<keyword evidence="5 7" id="KW-0472">Membrane</keyword>
<evidence type="ECO:0000313" key="9">
    <source>
        <dbReference type="Proteomes" id="UP000290572"/>
    </source>
</evidence>
<evidence type="ECO:0000256" key="5">
    <source>
        <dbReference type="ARBA" id="ARBA00023136"/>
    </source>
</evidence>
<feature type="transmembrane region" description="Helical" evidence="7">
    <location>
        <begin position="152"/>
        <end position="173"/>
    </location>
</feature>
<evidence type="ECO:0000256" key="4">
    <source>
        <dbReference type="ARBA" id="ARBA00022989"/>
    </source>
</evidence>
<reference evidence="8 9" key="1">
    <citation type="submission" date="2018-03" db="EMBL/GenBank/DDBJ databases">
        <title>Draft genome sequence of Rohu Carp (Labeo rohita).</title>
        <authorList>
            <person name="Das P."/>
            <person name="Kushwaha B."/>
            <person name="Joshi C.G."/>
            <person name="Kumar D."/>
            <person name="Nagpure N.S."/>
            <person name="Sahoo L."/>
            <person name="Das S.P."/>
            <person name="Bit A."/>
            <person name="Patnaik S."/>
            <person name="Meher P.K."/>
            <person name="Jayasankar P."/>
            <person name="Koringa P.G."/>
            <person name="Patel N.V."/>
            <person name="Hinsu A.T."/>
            <person name="Kumar R."/>
            <person name="Pandey M."/>
            <person name="Agarwal S."/>
            <person name="Srivastava S."/>
            <person name="Singh M."/>
            <person name="Iquebal M.A."/>
            <person name="Jaiswal S."/>
            <person name="Angadi U.B."/>
            <person name="Kumar N."/>
            <person name="Raza M."/>
            <person name="Shah T.M."/>
            <person name="Rai A."/>
            <person name="Jena J.K."/>
        </authorList>
    </citation>
    <scope>NUCLEOTIDE SEQUENCE [LARGE SCALE GENOMIC DNA]</scope>
    <source>
        <strain evidence="8">DASCIFA01</strain>
        <tissue evidence="8">Testis</tissue>
    </source>
</reference>
<dbReference type="STRING" id="84645.A0A498LBR6"/>
<comment type="subcellular location">
    <subcellularLocation>
        <location evidence="1">Membrane</location>
    </subcellularLocation>
</comment>
<dbReference type="AlphaFoldDB" id="A0A498LBR6"/>
<keyword evidence="3 7" id="KW-0812">Transmembrane</keyword>
<dbReference type="PANTHER" id="PTHR14948:SF46">
    <property type="entry name" value="DISPANIN SUBFAMILY A MEMBER 2B-LIKE-RELATED"/>
    <property type="match status" value="1"/>
</dbReference>
<evidence type="ECO:0000256" key="6">
    <source>
        <dbReference type="SAM" id="MobiDB-lite"/>
    </source>
</evidence>
<dbReference type="PANTHER" id="PTHR14948">
    <property type="entry name" value="NG5"/>
    <property type="match status" value="1"/>
</dbReference>
<keyword evidence="9" id="KW-1185">Reference proteome</keyword>
<gene>
    <name evidence="8" type="ORF">ROHU_013527</name>
</gene>
<evidence type="ECO:0000313" key="8">
    <source>
        <dbReference type="EMBL" id="RXN03247.1"/>
    </source>
</evidence>
<dbReference type="InterPro" id="IPR051423">
    <property type="entry name" value="CD225/Dispanin"/>
</dbReference>
<dbReference type="Pfam" id="PF04505">
    <property type="entry name" value="CD225"/>
    <property type="match status" value="1"/>
</dbReference>
<comment type="similarity">
    <text evidence="2">Belongs to the CD225/Dispanin family.</text>
</comment>
<dbReference type="EMBL" id="QBIY01013485">
    <property type="protein sequence ID" value="RXN03247.1"/>
    <property type="molecule type" value="Genomic_DNA"/>
</dbReference>
<proteinExistence type="inferred from homology"/>
<feature type="transmembrane region" description="Helical" evidence="7">
    <location>
        <begin position="101"/>
        <end position="123"/>
    </location>
</feature>
<evidence type="ECO:0000256" key="2">
    <source>
        <dbReference type="ARBA" id="ARBA00006843"/>
    </source>
</evidence>
<sequence length="179" mass="19634">MYGRNGGKVLVTPPLQPTTFISTYKTEPEYSIAYVAAEHKAKEIAIRRMDPRLSSNQPPGARNSSEKPEMTRQPYPGVSGVTVQPAVFVTAAPLANPVPDYLPYSIFVTVCCCLPLGIAALIYSCSTRDANFSGQRELAEKNSKMARTLNHIGLGIGICIIVVVIISQIVFWTRLRTYI</sequence>
<dbReference type="Proteomes" id="UP000290572">
    <property type="component" value="Unassembled WGS sequence"/>
</dbReference>
<name>A0A498LBR6_LABRO</name>
<evidence type="ECO:0000256" key="1">
    <source>
        <dbReference type="ARBA" id="ARBA00004370"/>
    </source>
</evidence>
<dbReference type="InterPro" id="IPR007593">
    <property type="entry name" value="CD225/Dispanin_fam"/>
</dbReference>
<keyword evidence="4 7" id="KW-1133">Transmembrane helix</keyword>
<evidence type="ECO:0000256" key="7">
    <source>
        <dbReference type="SAM" id="Phobius"/>
    </source>
</evidence>
<dbReference type="GO" id="GO:0016020">
    <property type="term" value="C:membrane"/>
    <property type="evidence" value="ECO:0007669"/>
    <property type="project" value="UniProtKB-SubCell"/>
</dbReference>
<comment type="caution">
    <text evidence="8">The sequence shown here is derived from an EMBL/GenBank/DDBJ whole genome shotgun (WGS) entry which is preliminary data.</text>
</comment>
<accession>A0A498LBR6</accession>